<evidence type="ECO:0000256" key="4">
    <source>
        <dbReference type="ARBA" id="ARBA00023015"/>
    </source>
</evidence>
<sequence length="141" mass="16591">MFTGEYRLSLDEKGRLMIPARLRYELGENLYITRGPDRNLLVYPESEWLKQVDFLESLPDSKALSRHIKRFLYTGMSCSFDNQGRILIPPLLREYSGLNREVVVVGMSKYLEVWSTEQWSEIVNQIFPRVPLYIEELENGK</sequence>
<proteinExistence type="inferred from homology"/>
<comment type="caution">
    <text evidence="9">The sequence shown here is derived from an EMBL/GenBank/DDBJ whole genome shotgun (WGS) entry which is preliminary data.</text>
</comment>
<dbReference type="SUPFAM" id="SSF89447">
    <property type="entry name" value="AbrB/MazE/MraZ-like"/>
    <property type="match status" value="1"/>
</dbReference>
<evidence type="ECO:0000259" key="8">
    <source>
        <dbReference type="PROSITE" id="PS51740"/>
    </source>
</evidence>
<comment type="similarity">
    <text evidence="7">Belongs to the MraZ family.</text>
</comment>
<evidence type="ECO:0000256" key="6">
    <source>
        <dbReference type="ARBA" id="ARBA00023163"/>
    </source>
</evidence>
<dbReference type="InterPro" id="IPR020603">
    <property type="entry name" value="MraZ_dom"/>
</dbReference>
<feature type="domain" description="SpoVT-AbrB" evidence="8">
    <location>
        <begin position="75"/>
        <end position="118"/>
    </location>
</feature>
<evidence type="ECO:0000256" key="7">
    <source>
        <dbReference type="HAMAP-Rule" id="MF_01008"/>
    </source>
</evidence>
<evidence type="ECO:0000313" key="10">
    <source>
        <dbReference type="Proteomes" id="UP000811545"/>
    </source>
</evidence>
<keyword evidence="5 7" id="KW-0238">DNA-binding</keyword>
<comment type="subunit">
    <text evidence="7">Forms oligomers.</text>
</comment>
<evidence type="ECO:0000256" key="2">
    <source>
        <dbReference type="ARBA" id="ARBA00022490"/>
    </source>
</evidence>
<evidence type="ECO:0000256" key="3">
    <source>
        <dbReference type="ARBA" id="ARBA00022737"/>
    </source>
</evidence>
<protein>
    <recommendedName>
        <fullName evidence="1 7">Transcriptional regulator MraZ</fullName>
    </recommendedName>
</protein>
<organism evidence="9 10">
    <name type="scientific">Psychracetigena formicireducens</name>
    <dbReference type="NCBI Taxonomy" id="2986056"/>
    <lineage>
        <taxon>Bacteria</taxon>
        <taxon>Bacillati</taxon>
        <taxon>Candidatus Lithacetigenota</taxon>
        <taxon>Candidatus Psychracetigena</taxon>
    </lineage>
</organism>
<dbReference type="GO" id="GO:0000976">
    <property type="term" value="F:transcription cis-regulatory region binding"/>
    <property type="evidence" value="ECO:0007669"/>
    <property type="project" value="TreeGrafter"/>
</dbReference>
<feature type="domain" description="SpoVT-AbrB" evidence="8">
    <location>
        <begin position="5"/>
        <end position="47"/>
    </location>
</feature>
<name>A0A9E2F6R6_PSYF1</name>
<accession>A0A9E2F6R6</accession>
<dbReference type="Proteomes" id="UP000811545">
    <property type="component" value="Unassembled WGS sequence"/>
</dbReference>
<dbReference type="InterPro" id="IPR035644">
    <property type="entry name" value="MraZ_C"/>
</dbReference>
<dbReference type="EMBL" id="QLTW01000026">
    <property type="protein sequence ID" value="MBT9144853.1"/>
    <property type="molecule type" value="Genomic_DNA"/>
</dbReference>
<dbReference type="GO" id="GO:2000143">
    <property type="term" value="P:negative regulation of DNA-templated transcription initiation"/>
    <property type="evidence" value="ECO:0007669"/>
    <property type="project" value="TreeGrafter"/>
</dbReference>
<dbReference type="PANTHER" id="PTHR34701:SF1">
    <property type="entry name" value="TRANSCRIPTIONAL REGULATOR MRAZ"/>
    <property type="match status" value="1"/>
</dbReference>
<evidence type="ECO:0000256" key="1">
    <source>
        <dbReference type="ARBA" id="ARBA00013860"/>
    </source>
</evidence>
<keyword evidence="2 7" id="KW-0963">Cytoplasm</keyword>
<dbReference type="HAMAP" id="MF_01008">
    <property type="entry name" value="MraZ"/>
    <property type="match status" value="1"/>
</dbReference>
<dbReference type="InterPro" id="IPR003444">
    <property type="entry name" value="MraZ"/>
</dbReference>
<dbReference type="InterPro" id="IPR035642">
    <property type="entry name" value="MraZ_N"/>
</dbReference>
<dbReference type="Pfam" id="PF02381">
    <property type="entry name" value="MraZ"/>
    <property type="match status" value="2"/>
</dbReference>
<keyword evidence="4 7" id="KW-0805">Transcription regulation</keyword>
<dbReference type="GO" id="GO:0009295">
    <property type="term" value="C:nucleoid"/>
    <property type="evidence" value="ECO:0007669"/>
    <property type="project" value="UniProtKB-SubCell"/>
</dbReference>
<dbReference type="PROSITE" id="PS51740">
    <property type="entry name" value="SPOVT_ABRB"/>
    <property type="match status" value="2"/>
</dbReference>
<evidence type="ECO:0000313" key="9">
    <source>
        <dbReference type="EMBL" id="MBT9144853.1"/>
    </source>
</evidence>
<keyword evidence="3" id="KW-0677">Repeat</keyword>
<dbReference type="PANTHER" id="PTHR34701">
    <property type="entry name" value="TRANSCRIPTIONAL REGULATOR MRAZ"/>
    <property type="match status" value="1"/>
</dbReference>
<dbReference type="CDD" id="cd16321">
    <property type="entry name" value="MraZ_C"/>
    <property type="match status" value="1"/>
</dbReference>
<dbReference type="GO" id="GO:0005737">
    <property type="term" value="C:cytoplasm"/>
    <property type="evidence" value="ECO:0007669"/>
    <property type="project" value="UniProtKB-UniRule"/>
</dbReference>
<evidence type="ECO:0000256" key="5">
    <source>
        <dbReference type="ARBA" id="ARBA00023125"/>
    </source>
</evidence>
<keyword evidence="6 7" id="KW-0804">Transcription</keyword>
<dbReference type="GO" id="GO:0003700">
    <property type="term" value="F:DNA-binding transcription factor activity"/>
    <property type="evidence" value="ECO:0007669"/>
    <property type="project" value="UniProtKB-UniRule"/>
</dbReference>
<dbReference type="InterPro" id="IPR007159">
    <property type="entry name" value="SpoVT-AbrB_dom"/>
</dbReference>
<dbReference type="CDD" id="cd16320">
    <property type="entry name" value="MraZ_N"/>
    <property type="match status" value="1"/>
</dbReference>
<reference evidence="9 10" key="1">
    <citation type="journal article" date="2021" name="bioRxiv">
        <title>Unique metabolic strategies in Hadean analogues reveal hints for primordial physiology.</title>
        <authorList>
            <person name="Nobu M.K."/>
            <person name="Nakai R."/>
            <person name="Tamazawa S."/>
            <person name="Mori H."/>
            <person name="Toyoda A."/>
            <person name="Ijiri A."/>
            <person name="Suzuki S."/>
            <person name="Kurokawa K."/>
            <person name="Kamagata Y."/>
            <person name="Tamaki H."/>
        </authorList>
    </citation>
    <scope>NUCLEOTIDE SEQUENCE [LARGE SCALE GENOMIC DNA]</scope>
    <source>
        <strain evidence="9">BS525</strain>
    </source>
</reference>
<dbReference type="Gene3D" id="3.40.1550.20">
    <property type="entry name" value="Transcriptional regulator MraZ domain"/>
    <property type="match status" value="1"/>
</dbReference>
<gene>
    <name evidence="7 9" type="primary">mraZ</name>
    <name evidence="9" type="ORF">DDT42_00709</name>
</gene>
<dbReference type="InterPro" id="IPR037914">
    <property type="entry name" value="SpoVT-AbrB_sf"/>
</dbReference>
<comment type="subcellular location">
    <subcellularLocation>
        <location evidence="7">Cytoplasm</location>
        <location evidence="7">Nucleoid</location>
    </subcellularLocation>
</comment>
<dbReference type="AlphaFoldDB" id="A0A9E2F6R6"/>
<dbReference type="NCBIfam" id="TIGR00242">
    <property type="entry name" value="division/cell wall cluster transcriptional repressor MraZ"/>
    <property type="match status" value="1"/>
</dbReference>
<dbReference type="InterPro" id="IPR038619">
    <property type="entry name" value="MraZ_sf"/>
</dbReference>